<dbReference type="Gene3D" id="1.25.40.20">
    <property type="entry name" value="Ankyrin repeat-containing domain"/>
    <property type="match status" value="1"/>
</dbReference>
<dbReference type="InterPro" id="IPR002110">
    <property type="entry name" value="Ankyrin_rpt"/>
</dbReference>
<evidence type="ECO:0000313" key="8">
    <source>
        <dbReference type="Proteomes" id="UP001187531"/>
    </source>
</evidence>
<dbReference type="PRINTS" id="PR00689">
    <property type="entry name" value="ACOABINDINGP"/>
</dbReference>
<dbReference type="GO" id="GO:0000062">
    <property type="term" value="F:fatty-acyl-CoA binding"/>
    <property type="evidence" value="ECO:0007669"/>
    <property type="project" value="InterPro"/>
</dbReference>
<dbReference type="PROSITE" id="PS51228">
    <property type="entry name" value="ACB_2"/>
    <property type="match status" value="1"/>
</dbReference>
<dbReference type="InterPro" id="IPR000582">
    <property type="entry name" value="Acyl-CoA-binding_protein"/>
</dbReference>
<dbReference type="AlphaFoldDB" id="A0AA88H2X8"/>
<accession>A0AA88H2X8</accession>
<gene>
    <name evidence="7" type="ORF">QYM36_018192</name>
</gene>
<keyword evidence="3 5" id="KW-0040">ANK repeat</keyword>
<reference evidence="7" key="1">
    <citation type="submission" date="2023-07" db="EMBL/GenBank/DDBJ databases">
        <title>Chromosome-level genome assembly of Artemia franciscana.</title>
        <authorList>
            <person name="Jo E."/>
        </authorList>
    </citation>
    <scope>NUCLEOTIDE SEQUENCE</scope>
    <source>
        <tissue evidence="7">Whole body</tissue>
    </source>
</reference>
<feature type="repeat" description="ANK" evidence="5">
    <location>
        <begin position="332"/>
        <end position="364"/>
    </location>
</feature>
<dbReference type="EMBL" id="JAVRJZ010000105">
    <property type="protein sequence ID" value="KAK2703343.1"/>
    <property type="molecule type" value="Genomic_DNA"/>
</dbReference>
<feature type="repeat" description="ANK" evidence="5">
    <location>
        <begin position="365"/>
        <end position="397"/>
    </location>
</feature>
<organism evidence="7 8">
    <name type="scientific">Artemia franciscana</name>
    <name type="common">Brine shrimp</name>
    <name type="synonym">Artemia sanfranciscana</name>
    <dbReference type="NCBI Taxonomy" id="6661"/>
    <lineage>
        <taxon>Eukaryota</taxon>
        <taxon>Metazoa</taxon>
        <taxon>Ecdysozoa</taxon>
        <taxon>Arthropoda</taxon>
        <taxon>Crustacea</taxon>
        <taxon>Branchiopoda</taxon>
        <taxon>Anostraca</taxon>
        <taxon>Artemiidae</taxon>
        <taxon>Artemia</taxon>
    </lineage>
</organism>
<feature type="domain" description="ACB" evidence="6">
    <location>
        <begin position="194"/>
        <end position="279"/>
    </location>
</feature>
<dbReference type="SMART" id="SM00248">
    <property type="entry name" value="ANK"/>
    <property type="match status" value="2"/>
</dbReference>
<dbReference type="SUPFAM" id="SSF53335">
    <property type="entry name" value="S-adenosyl-L-methionine-dependent methyltransferases"/>
    <property type="match status" value="1"/>
</dbReference>
<evidence type="ECO:0000256" key="1">
    <source>
        <dbReference type="ARBA" id="ARBA00018419"/>
    </source>
</evidence>
<dbReference type="Pfam" id="PF10294">
    <property type="entry name" value="Methyltransf_16"/>
    <property type="match status" value="1"/>
</dbReference>
<proteinExistence type="predicted"/>
<dbReference type="Gene3D" id="1.20.80.10">
    <property type="match status" value="1"/>
</dbReference>
<comment type="caution">
    <text evidence="7">The sequence shown here is derived from an EMBL/GenBank/DDBJ whole genome shotgun (WGS) entry which is preliminary data.</text>
</comment>
<dbReference type="InterPro" id="IPR036770">
    <property type="entry name" value="Ankyrin_rpt-contain_sf"/>
</dbReference>
<dbReference type="SUPFAM" id="SSF47027">
    <property type="entry name" value="Acyl-CoA binding protein"/>
    <property type="match status" value="1"/>
</dbReference>
<dbReference type="PROSITE" id="PS50088">
    <property type="entry name" value="ANK_REPEAT"/>
    <property type="match status" value="2"/>
</dbReference>
<evidence type="ECO:0000313" key="7">
    <source>
        <dbReference type="EMBL" id="KAK2703343.1"/>
    </source>
</evidence>
<dbReference type="Gene3D" id="3.40.50.150">
    <property type="entry name" value="Vaccinia Virus protein VP39"/>
    <property type="match status" value="1"/>
</dbReference>
<keyword evidence="4" id="KW-0446">Lipid-binding</keyword>
<dbReference type="InterPro" id="IPR019410">
    <property type="entry name" value="Methyltransf_16"/>
</dbReference>
<keyword evidence="2" id="KW-0677">Repeat</keyword>
<dbReference type="PROSITE" id="PS50297">
    <property type="entry name" value="ANK_REP_REGION"/>
    <property type="match status" value="2"/>
</dbReference>
<dbReference type="Proteomes" id="UP001187531">
    <property type="component" value="Unassembled WGS sequence"/>
</dbReference>
<name>A0AA88H2X8_ARTSF</name>
<keyword evidence="8" id="KW-1185">Reference proteome</keyword>
<evidence type="ECO:0000256" key="2">
    <source>
        <dbReference type="ARBA" id="ARBA00022737"/>
    </source>
</evidence>
<dbReference type="PANTHER" id="PTHR24119">
    <property type="entry name" value="ACYL-COA-BINDING DOMAIN-CONTAINING PROTEIN 6"/>
    <property type="match status" value="1"/>
</dbReference>
<dbReference type="PANTHER" id="PTHR24119:SF0">
    <property type="entry name" value="ACYL-COA-BINDING DOMAIN-CONTAINING PROTEIN 6"/>
    <property type="match status" value="1"/>
</dbReference>
<dbReference type="Pfam" id="PF00887">
    <property type="entry name" value="ACBP"/>
    <property type="match status" value="1"/>
</dbReference>
<evidence type="ECO:0000256" key="3">
    <source>
        <dbReference type="ARBA" id="ARBA00023043"/>
    </source>
</evidence>
<dbReference type="InterPro" id="IPR035984">
    <property type="entry name" value="Acyl-CoA-binding_sf"/>
</dbReference>
<feature type="non-terminal residue" evidence="7">
    <location>
        <position position="1"/>
    </location>
</feature>
<evidence type="ECO:0000256" key="5">
    <source>
        <dbReference type="PROSITE-ProRule" id="PRU00023"/>
    </source>
</evidence>
<evidence type="ECO:0000259" key="6">
    <source>
        <dbReference type="PROSITE" id="PS51228"/>
    </source>
</evidence>
<dbReference type="SUPFAM" id="SSF48403">
    <property type="entry name" value="Ankyrin repeat"/>
    <property type="match status" value="1"/>
</dbReference>
<sequence length="416" mass="46814">QQKASYGLYTWPCASVLAWYIWCNKEAFVSKTVLEIGAGTCLPGIVAAKVGAKVTVSDSIKLPHCLQLCQNNINANDLQDKVSVIGLTWGLFHSEIFGLKQLDFIIGSDCFYDPEVFEKILVTVAYLLEENPTAKFIFSYQERSADWSIRSILLKWGLKCKLINTENLDDRCLENFSDFLSDMESFNDGLSDEIDKDFDLAIAYVKGVAGSLQESCLLELYGYYKQATEGPCTTPKPGFWDFKGNKKWSAWKKLENISKEEAQSQYTDVVRRINPEFQSTKTKSWVSVSCIRNDEIILSETDKNIFDFCKENNLVALKEALSIVDVNVTDESGLSLIHWASDRNSIEVLRFLLERGADVDKRDEDGQSPLHYAASCDNVECLKILLEFGADVNVKDSEGLTPRDVASERIKIATLL</sequence>
<dbReference type="InterPro" id="IPR029063">
    <property type="entry name" value="SAM-dependent_MTases_sf"/>
</dbReference>
<evidence type="ECO:0000256" key="4">
    <source>
        <dbReference type="ARBA" id="ARBA00023121"/>
    </source>
</evidence>
<dbReference type="Pfam" id="PF12796">
    <property type="entry name" value="Ank_2"/>
    <property type="match status" value="1"/>
</dbReference>
<dbReference type="InterPro" id="IPR014352">
    <property type="entry name" value="FERM/acyl-CoA-bd_prot_sf"/>
</dbReference>
<protein>
    <recommendedName>
        <fullName evidence="1">Acyl-CoA-binding domain-containing protein 6</fullName>
    </recommendedName>
</protein>